<feature type="transmembrane region" description="Helical" evidence="1">
    <location>
        <begin position="180"/>
        <end position="200"/>
    </location>
</feature>
<feature type="transmembrane region" description="Helical" evidence="1">
    <location>
        <begin position="68"/>
        <end position="91"/>
    </location>
</feature>
<name>A0A285EK42_9ACTN</name>
<feature type="transmembrane region" description="Helical" evidence="1">
    <location>
        <begin position="103"/>
        <end position="124"/>
    </location>
</feature>
<feature type="transmembrane region" description="Helical" evidence="1">
    <location>
        <begin position="254"/>
        <end position="271"/>
    </location>
</feature>
<feature type="transmembrane region" description="Helical" evidence="1">
    <location>
        <begin position="43"/>
        <end position="62"/>
    </location>
</feature>
<feature type="transmembrane region" description="Helical" evidence="1">
    <location>
        <begin position="220"/>
        <end position="245"/>
    </location>
</feature>
<keyword evidence="3" id="KW-1185">Reference proteome</keyword>
<dbReference type="InterPro" id="IPR026898">
    <property type="entry name" value="PrsW"/>
</dbReference>
<dbReference type="RefSeq" id="WP_097208298.1">
    <property type="nucleotide sequence ID" value="NZ_JACHXB010000005.1"/>
</dbReference>
<dbReference type="PANTHER" id="PTHR36844:SF1">
    <property type="entry name" value="PROTEASE PRSW"/>
    <property type="match status" value="1"/>
</dbReference>
<keyword evidence="1" id="KW-1133">Transmembrane helix</keyword>
<feature type="transmembrane region" description="Helical" evidence="1">
    <location>
        <begin position="144"/>
        <end position="168"/>
    </location>
</feature>
<dbReference type="Pfam" id="PF13367">
    <property type="entry name" value="PrsW-protease"/>
    <property type="match status" value="1"/>
</dbReference>
<accession>A0A285EK42</accession>
<dbReference type="Proteomes" id="UP000219514">
    <property type="component" value="Unassembled WGS sequence"/>
</dbReference>
<dbReference type="GO" id="GO:0008233">
    <property type="term" value="F:peptidase activity"/>
    <property type="evidence" value="ECO:0007669"/>
    <property type="project" value="InterPro"/>
</dbReference>
<dbReference type="PANTHER" id="PTHR36844">
    <property type="entry name" value="PROTEASE PRSW"/>
    <property type="match status" value="1"/>
</dbReference>
<dbReference type="AlphaFoldDB" id="A0A285EK42"/>
<evidence type="ECO:0000313" key="2">
    <source>
        <dbReference type="EMBL" id="SNX98371.1"/>
    </source>
</evidence>
<gene>
    <name evidence="2" type="ORF">SAMN06893097_110154</name>
</gene>
<keyword evidence="1" id="KW-0472">Membrane</keyword>
<protein>
    <submittedName>
        <fullName evidence="2">Membrane proteinase PrsW, cleaves anti-sigma factor RsiW, M82 family</fullName>
    </submittedName>
</protein>
<keyword evidence="1" id="KW-0812">Transmembrane</keyword>
<proteinExistence type="predicted"/>
<dbReference type="EMBL" id="OBDO01000010">
    <property type="protein sequence ID" value="SNX98371.1"/>
    <property type="molecule type" value="Genomic_DNA"/>
</dbReference>
<dbReference type="OrthoDB" id="9785431at2"/>
<evidence type="ECO:0000313" key="3">
    <source>
        <dbReference type="Proteomes" id="UP000219514"/>
    </source>
</evidence>
<feature type="transmembrane region" description="Helical" evidence="1">
    <location>
        <begin position="283"/>
        <end position="304"/>
    </location>
</feature>
<evidence type="ECO:0000256" key="1">
    <source>
        <dbReference type="SAM" id="Phobius"/>
    </source>
</evidence>
<sequence length="403" mass="43417">MSTGTAHPVTESGAEDPARRQAEALEISGWGQRFTFVQPHNPCFWVFVVLTGIGVFQTWSYFAPDVGFYAEGFAIAAVLCSLCGLAWWAWFRHIDRWERQPGGLILAALVWGAVPATFAFALTANTALLGIYPKLFGQDWTSDWAAGATAPFTEEAAKLCGFVLLMGLAPKLVRTANDGLILGAFIGLGFAVFEDFLYSANAAFGDFGTDAVGNAVQMSVTRIATSAVSHPLFSALVCCGFVYLLGTAAQPRRIGRGIGFVLAGMFLHFTWDDSGGLGFGSDVLSFFVLVGSVVLGFTLLSIAFRRAAPREHQFVRDILAPEVASGTVTAEEVEGVLDRKARKAFRRSASSRQARRARKHLRRAVLDLTHDIAQARGADTDTVANARGEVARVRATAEPDLKV</sequence>
<organism evidence="2 3">
    <name type="scientific">Geodermatophilus sabuli</name>
    <dbReference type="NCBI Taxonomy" id="1564158"/>
    <lineage>
        <taxon>Bacteria</taxon>
        <taxon>Bacillati</taxon>
        <taxon>Actinomycetota</taxon>
        <taxon>Actinomycetes</taxon>
        <taxon>Geodermatophilales</taxon>
        <taxon>Geodermatophilaceae</taxon>
        <taxon>Geodermatophilus</taxon>
    </lineage>
</organism>
<reference evidence="2 3" key="1">
    <citation type="submission" date="2017-09" db="EMBL/GenBank/DDBJ databases">
        <authorList>
            <person name="Ehlers B."/>
            <person name="Leendertz F.H."/>
        </authorList>
    </citation>
    <scope>NUCLEOTIDE SEQUENCE [LARGE SCALE GENOMIC DNA]</scope>
    <source>
        <strain evidence="2 3">DSM 46844</strain>
    </source>
</reference>